<name>H0UM30_9BACT</name>
<keyword evidence="3 4" id="KW-0472">Membrane</keyword>
<organism evidence="6 7">
    <name type="scientific">Jonquetella anthropi DSM 22815</name>
    <dbReference type="NCBI Taxonomy" id="885272"/>
    <lineage>
        <taxon>Bacteria</taxon>
        <taxon>Thermotogati</taxon>
        <taxon>Synergistota</taxon>
        <taxon>Synergistia</taxon>
        <taxon>Synergistales</taxon>
        <taxon>Dethiosulfovibrionaceae</taxon>
        <taxon>Jonquetella</taxon>
    </lineage>
</organism>
<evidence type="ECO:0000313" key="6">
    <source>
        <dbReference type="EMBL" id="EHM13606.1"/>
    </source>
</evidence>
<feature type="transmembrane region" description="Helical" evidence="4">
    <location>
        <begin position="377"/>
        <end position="399"/>
    </location>
</feature>
<dbReference type="InterPro" id="IPR007688">
    <property type="entry name" value="Conjugal_tfr_TrbL/VirB6"/>
</dbReference>
<feature type="transmembrane region" description="Helical" evidence="4">
    <location>
        <begin position="240"/>
        <end position="261"/>
    </location>
</feature>
<gene>
    <name evidence="6" type="ORF">JonanDRAFT_1240</name>
</gene>
<dbReference type="EMBL" id="CM001376">
    <property type="protein sequence ID" value="EHM13606.1"/>
    <property type="molecule type" value="Genomic_DNA"/>
</dbReference>
<dbReference type="Proteomes" id="UP000003806">
    <property type="component" value="Chromosome"/>
</dbReference>
<feature type="transmembrane region" description="Helical" evidence="4">
    <location>
        <begin position="340"/>
        <end position="365"/>
    </location>
</feature>
<proteinExistence type="predicted"/>
<feature type="chain" id="PRO_5003541997" evidence="5">
    <location>
        <begin position="23"/>
        <end position="494"/>
    </location>
</feature>
<dbReference type="RefSeq" id="WP_008523199.1">
    <property type="nucleotide sequence ID" value="NZ_CM001376.1"/>
</dbReference>
<evidence type="ECO:0000313" key="7">
    <source>
        <dbReference type="Proteomes" id="UP000003806"/>
    </source>
</evidence>
<keyword evidence="5" id="KW-0732">Signal</keyword>
<evidence type="ECO:0000256" key="1">
    <source>
        <dbReference type="ARBA" id="ARBA00022692"/>
    </source>
</evidence>
<accession>H0UM30</accession>
<feature type="transmembrane region" description="Helical" evidence="4">
    <location>
        <begin position="299"/>
        <end position="319"/>
    </location>
</feature>
<dbReference type="AlphaFoldDB" id="H0UM30"/>
<dbReference type="Pfam" id="PF04610">
    <property type="entry name" value="TrbL"/>
    <property type="match status" value="1"/>
</dbReference>
<dbReference type="GO" id="GO:0030255">
    <property type="term" value="P:protein secretion by the type IV secretion system"/>
    <property type="evidence" value="ECO:0007669"/>
    <property type="project" value="InterPro"/>
</dbReference>
<dbReference type="eggNOG" id="COG3846">
    <property type="taxonomic scope" value="Bacteria"/>
</dbReference>
<keyword evidence="2 4" id="KW-1133">Transmembrane helix</keyword>
<dbReference type="STRING" id="885272.JonanDRAFT_1240"/>
<protein>
    <submittedName>
        <fullName evidence="6">TrbL/VirB6 plasmid conjugal transfer protein</fullName>
    </submittedName>
</protein>
<feature type="transmembrane region" description="Helical" evidence="4">
    <location>
        <begin position="131"/>
        <end position="149"/>
    </location>
</feature>
<keyword evidence="1 4" id="KW-0812">Transmembrane</keyword>
<sequence length="494" mass="52574">MKKVLAIVTCLCLLALSGTAFADPPGTVPPGSVVVGENKKVKVPDVPSNYDEWKNPPKDIKDLPEFHGTTIEGKGTLKDGDKYKDTVYSKQETDHAAQVLSNIQNPDGIINLIKEKSDVFMAKIAPAGRTLFLWLSLLSLGIILARLLLTGEATLTSILGSLARWMVYTGVFFWIIQGLTIPWRAANDAAMPSWPKLIFQSFDRIGFNATGIEITPTGLLTRGVKIFGTLFDSAEGFGNSIGAVLVGVFIFLCFCLLAATFAVTLIEAYLVICGGSVMVGFAGFEYTRDIGFQYLKYSIGVGVKVLIIMLISGFAMHFGNDAIVTVRALNVINTDFWTTIGYLLGVAVLMVLAAQMVPSIAQGIITGSSVSGSGTAALRAAAMAPVMAGGAAIGGLMAAKGMASAPSRVGSDFAQASLVARRKAAERMRRNENSADKPGAYVDPPEMDGASGAWAGAKGMGHYALNTLIFGNQHWRTTRLLGDRTNVYVDPPEN</sequence>
<evidence type="ECO:0000256" key="5">
    <source>
        <dbReference type="SAM" id="SignalP"/>
    </source>
</evidence>
<dbReference type="HOGENOM" id="CLU_548339_0_0_0"/>
<feature type="transmembrane region" description="Helical" evidence="4">
    <location>
        <begin position="161"/>
        <end position="183"/>
    </location>
</feature>
<evidence type="ECO:0000256" key="2">
    <source>
        <dbReference type="ARBA" id="ARBA00022989"/>
    </source>
</evidence>
<evidence type="ECO:0000256" key="3">
    <source>
        <dbReference type="ARBA" id="ARBA00023136"/>
    </source>
</evidence>
<reference evidence="6 7" key="1">
    <citation type="submission" date="2011-11" db="EMBL/GenBank/DDBJ databases">
        <title>The Noncontiguous Finished genome of Jonquetella anthropi DSM 22815.</title>
        <authorList>
            <consortium name="US DOE Joint Genome Institute (JGI-PGF)"/>
            <person name="Lucas S."/>
            <person name="Copeland A."/>
            <person name="Lapidus A."/>
            <person name="Glavina del Rio T."/>
            <person name="Dalin E."/>
            <person name="Tice H."/>
            <person name="Bruce D."/>
            <person name="Goodwin L."/>
            <person name="Pitluck S."/>
            <person name="Peters L."/>
            <person name="Mikhailova N."/>
            <person name="Held B."/>
            <person name="Kyrpides N."/>
            <person name="Mavromatis K."/>
            <person name="Ivanova N."/>
            <person name="Markowitz V."/>
            <person name="Cheng J.-F."/>
            <person name="Hugenholtz P."/>
            <person name="Woyke T."/>
            <person name="Wu D."/>
            <person name="Gronow S."/>
            <person name="Wellnitz S."/>
            <person name="Brambilla E."/>
            <person name="Klenk H.-P."/>
            <person name="Eisen J.A."/>
        </authorList>
    </citation>
    <scope>NUCLEOTIDE SEQUENCE [LARGE SCALE GENOMIC DNA]</scope>
    <source>
        <strain evidence="6 7">DSM 22815</strain>
    </source>
</reference>
<feature type="transmembrane region" description="Helical" evidence="4">
    <location>
        <begin position="268"/>
        <end position="287"/>
    </location>
</feature>
<evidence type="ECO:0000256" key="4">
    <source>
        <dbReference type="SAM" id="Phobius"/>
    </source>
</evidence>
<keyword evidence="7" id="KW-1185">Reference proteome</keyword>
<feature type="signal peptide" evidence="5">
    <location>
        <begin position="1"/>
        <end position="22"/>
    </location>
</feature>